<evidence type="ECO:0000256" key="8">
    <source>
        <dbReference type="ARBA" id="ARBA00038436"/>
    </source>
</evidence>
<evidence type="ECO:0000259" key="10">
    <source>
        <dbReference type="Pfam" id="PF04290"/>
    </source>
</evidence>
<feature type="transmembrane region" description="Helical" evidence="9">
    <location>
        <begin position="129"/>
        <end position="150"/>
    </location>
</feature>
<dbReference type="GO" id="GO:0005886">
    <property type="term" value="C:plasma membrane"/>
    <property type="evidence" value="ECO:0007669"/>
    <property type="project" value="UniProtKB-SubCell"/>
</dbReference>
<evidence type="ECO:0000256" key="9">
    <source>
        <dbReference type="SAM" id="Phobius"/>
    </source>
</evidence>
<dbReference type="eggNOG" id="COG3090">
    <property type="taxonomic scope" value="Bacteria"/>
</dbReference>
<reference evidence="11 12" key="1">
    <citation type="submission" date="2014-02" db="EMBL/GenBank/DDBJ databases">
        <title>Draft genome sequence of Lysinibacillus massiliensis CCUG 49529.</title>
        <authorList>
            <person name="Zhang F."/>
            <person name="Wang G."/>
            <person name="Zhang L."/>
        </authorList>
    </citation>
    <scope>NUCLEOTIDE SEQUENCE [LARGE SCALE GENOMIC DNA]</scope>
    <source>
        <strain evidence="11 12">CCUG 49529</strain>
    </source>
</reference>
<evidence type="ECO:0000256" key="6">
    <source>
        <dbReference type="ARBA" id="ARBA00022989"/>
    </source>
</evidence>
<dbReference type="PANTHER" id="PTHR35011:SF2">
    <property type="entry name" value="2,3-DIKETO-L-GULONATE TRAP TRANSPORTER SMALL PERMEASE PROTEIN YIAM"/>
    <property type="match status" value="1"/>
</dbReference>
<dbReference type="InterPro" id="IPR055348">
    <property type="entry name" value="DctQ"/>
</dbReference>
<evidence type="ECO:0000256" key="4">
    <source>
        <dbReference type="ARBA" id="ARBA00022519"/>
    </source>
</evidence>
<dbReference type="Pfam" id="PF04290">
    <property type="entry name" value="DctQ"/>
    <property type="match status" value="1"/>
</dbReference>
<keyword evidence="4" id="KW-0997">Cell inner membrane</keyword>
<comment type="caution">
    <text evidence="11">The sequence shown here is derived from an EMBL/GenBank/DDBJ whole genome shotgun (WGS) entry which is preliminary data.</text>
</comment>
<dbReference type="GO" id="GO:0022857">
    <property type="term" value="F:transmembrane transporter activity"/>
    <property type="evidence" value="ECO:0007669"/>
    <property type="project" value="TreeGrafter"/>
</dbReference>
<evidence type="ECO:0000313" key="12">
    <source>
        <dbReference type="Proteomes" id="UP000030595"/>
    </source>
</evidence>
<dbReference type="Proteomes" id="UP000030595">
    <property type="component" value="Unassembled WGS sequence"/>
</dbReference>
<dbReference type="EMBL" id="JPVQ01000016">
    <property type="protein sequence ID" value="KGR90602.1"/>
    <property type="molecule type" value="Genomic_DNA"/>
</dbReference>
<keyword evidence="12" id="KW-1185">Reference proteome</keyword>
<evidence type="ECO:0000256" key="7">
    <source>
        <dbReference type="ARBA" id="ARBA00023136"/>
    </source>
</evidence>
<sequence length="162" mass="17969">MWHKIEKGLYKTQEFLIAIALIVIMIAVILQIVGRLLGWHSLGMPEYAAIGMTTITFLGASAITYSREYISIELSQVIKIKNIQTIMNLIVDVLLVIFVVVFFNIVFSFFQFVSESGERTLEAGIPLSITYGIIVISVVVMGLHSLSNIFKGIQMLRKGGAA</sequence>
<dbReference type="GO" id="GO:0015740">
    <property type="term" value="P:C4-dicarboxylate transport"/>
    <property type="evidence" value="ECO:0007669"/>
    <property type="project" value="TreeGrafter"/>
</dbReference>
<evidence type="ECO:0000256" key="3">
    <source>
        <dbReference type="ARBA" id="ARBA00022475"/>
    </source>
</evidence>
<gene>
    <name evidence="11" type="ORF">CD30_10370</name>
</gene>
<comment type="subcellular location">
    <subcellularLocation>
        <location evidence="1">Cell inner membrane</location>
        <topology evidence="1">Multi-pass membrane protein</topology>
    </subcellularLocation>
</comment>
<organism evidence="11 12">
    <name type="scientific">Ureibacillus massiliensis 4400831 = CIP 108448 = CCUG 49529</name>
    <dbReference type="NCBI Taxonomy" id="1211035"/>
    <lineage>
        <taxon>Bacteria</taxon>
        <taxon>Bacillati</taxon>
        <taxon>Bacillota</taxon>
        <taxon>Bacilli</taxon>
        <taxon>Bacillales</taxon>
        <taxon>Caryophanaceae</taxon>
        <taxon>Ureibacillus</taxon>
    </lineage>
</organism>
<evidence type="ECO:0000256" key="2">
    <source>
        <dbReference type="ARBA" id="ARBA00022448"/>
    </source>
</evidence>
<keyword evidence="5 9" id="KW-0812">Transmembrane</keyword>
<evidence type="ECO:0000313" key="11">
    <source>
        <dbReference type="EMBL" id="KGR90602.1"/>
    </source>
</evidence>
<protein>
    <recommendedName>
        <fullName evidence="10">Tripartite ATP-independent periplasmic transporters DctQ component domain-containing protein</fullName>
    </recommendedName>
</protein>
<keyword evidence="3" id="KW-1003">Cell membrane</keyword>
<proteinExistence type="inferred from homology"/>
<feature type="transmembrane region" description="Helical" evidence="9">
    <location>
        <begin position="46"/>
        <end position="65"/>
    </location>
</feature>
<dbReference type="InterPro" id="IPR007387">
    <property type="entry name" value="TRAP_DctQ"/>
</dbReference>
<dbReference type="AlphaFoldDB" id="A0A0A3JUA3"/>
<keyword evidence="2" id="KW-0813">Transport</keyword>
<dbReference type="PANTHER" id="PTHR35011">
    <property type="entry name" value="2,3-DIKETO-L-GULONATE TRAP TRANSPORTER SMALL PERMEASE PROTEIN YIAM"/>
    <property type="match status" value="1"/>
</dbReference>
<accession>A0A0A3JUA3</accession>
<feature type="transmembrane region" description="Helical" evidence="9">
    <location>
        <begin position="86"/>
        <end position="109"/>
    </location>
</feature>
<evidence type="ECO:0000256" key="5">
    <source>
        <dbReference type="ARBA" id="ARBA00022692"/>
    </source>
</evidence>
<keyword evidence="6 9" id="KW-1133">Transmembrane helix</keyword>
<dbReference type="OrthoDB" id="2991290at2"/>
<feature type="transmembrane region" description="Helical" evidence="9">
    <location>
        <begin position="15"/>
        <end position="34"/>
    </location>
</feature>
<dbReference type="RefSeq" id="WP_036176185.1">
    <property type="nucleotide sequence ID" value="NZ_AVCZ01000016.1"/>
</dbReference>
<feature type="domain" description="Tripartite ATP-independent periplasmic transporters DctQ component" evidence="10">
    <location>
        <begin position="24"/>
        <end position="154"/>
    </location>
</feature>
<evidence type="ECO:0000256" key="1">
    <source>
        <dbReference type="ARBA" id="ARBA00004429"/>
    </source>
</evidence>
<name>A0A0A3JUA3_9BACL</name>
<keyword evidence="7 9" id="KW-0472">Membrane</keyword>
<comment type="similarity">
    <text evidence="8">Belongs to the TRAP transporter small permease family.</text>
</comment>